<gene>
    <name evidence="1" type="ORF">UFOPK3331_01923</name>
</gene>
<dbReference type="EMBL" id="CAESAL010000116">
    <property type="protein sequence ID" value="CAB4346610.1"/>
    <property type="molecule type" value="Genomic_DNA"/>
</dbReference>
<dbReference type="AlphaFoldDB" id="A0A6J6A0P6"/>
<reference evidence="1" key="1">
    <citation type="submission" date="2020-05" db="EMBL/GenBank/DDBJ databases">
        <authorList>
            <person name="Chiriac C."/>
            <person name="Salcher M."/>
            <person name="Ghai R."/>
            <person name="Kavagutti S V."/>
        </authorList>
    </citation>
    <scope>NUCLEOTIDE SEQUENCE</scope>
</reference>
<organism evidence="1">
    <name type="scientific">freshwater metagenome</name>
    <dbReference type="NCBI Taxonomy" id="449393"/>
    <lineage>
        <taxon>unclassified sequences</taxon>
        <taxon>metagenomes</taxon>
        <taxon>ecological metagenomes</taxon>
    </lineage>
</organism>
<name>A0A6J6A0P6_9ZZZZ</name>
<accession>A0A6J6A0P6</accession>
<sequence>MAQITKEWRIAFGGHTRPLGMTLRIALGGLDPRDGRSGVSKQFRAVRATEIRRKIDDDNAFEFP</sequence>
<protein>
    <submittedName>
        <fullName evidence="1">Unannotated protein</fullName>
    </submittedName>
</protein>
<proteinExistence type="predicted"/>
<evidence type="ECO:0000313" key="1">
    <source>
        <dbReference type="EMBL" id="CAB4346610.1"/>
    </source>
</evidence>